<dbReference type="GO" id="GO:1904680">
    <property type="term" value="F:peptide transmembrane transporter activity"/>
    <property type="evidence" value="ECO:0007669"/>
    <property type="project" value="TreeGrafter"/>
</dbReference>
<feature type="chain" id="PRO_5015753788" evidence="1">
    <location>
        <begin position="21"/>
        <end position="592"/>
    </location>
</feature>
<dbReference type="Pfam" id="PF00496">
    <property type="entry name" value="SBP_bac_5"/>
    <property type="match status" value="1"/>
</dbReference>
<sequence length="592" mass="64112">MRKRWLSVAALAAAGSMALASCGGGGGGGGGGAEVEFNQGLTEVVNPSEEPGGTLRFAMSSDIESTDPGNTYYGYNWNFTRFYARTVMAYTSEPGTASTQLQPDLAAAPPEVSEDGLTWTVELQQGLRYENGEEIVAEDIKYAIARSNYGEARLPNGPTYFAQLLADSEDYEGPYAEGAEDDPLAGFDGIETPDDYTLVFHLNEPFSDFPYLMMIPQTAPVPAEEDTGEQYQANVVSSGPYMFEDSYQPGEQFNMIRNPEWDPTTDPVRSALPDRIEFTPNIDQNDIDQQLMNGDVDIDLGGTGLGPAQKGTALNDERQRPFLDNGETGALRYVAVNTVVEPLDNVACRRAVQYAANHDALQRAWGGETGGAIPTQIIPPAIPGHDPSINPYPAGEDNTGDLEAAQAQLEECGQPDGFEMGLGVRSDRPADVATAEALQESLARVGIETEIMGYPADTYTNTQAGSPDFVHENNMGLMVYGWIPDWPTGYGFMSSIVDGDAIVPAGNSNLPELDDPEINALFDEVATVTDPEEQAAIYTQIDQLVMDSAAILPVVFERSVLYRPERLTNVYFHSGYAMYDYMSIGIDPDAQE</sequence>
<dbReference type="PANTHER" id="PTHR30290:SF83">
    <property type="entry name" value="ABC TRANSPORTER SUBSTRATE-BINDING PROTEIN"/>
    <property type="match status" value="1"/>
</dbReference>
<dbReference type="GO" id="GO:0015833">
    <property type="term" value="P:peptide transport"/>
    <property type="evidence" value="ECO:0007669"/>
    <property type="project" value="TreeGrafter"/>
</dbReference>
<organism evidence="3 4">
    <name type="scientific">Allonocardiopsis opalescens</name>
    <dbReference type="NCBI Taxonomy" id="1144618"/>
    <lineage>
        <taxon>Bacteria</taxon>
        <taxon>Bacillati</taxon>
        <taxon>Actinomycetota</taxon>
        <taxon>Actinomycetes</taxon>
        <taxon>Streptosporangiales</taxon>
        <taxon>Allonocardiopsis</taxon>
    </lineage>
</organism>
<dbReference type="GO" id="GO:0042597">
    <property type="term" value="C:periplasmic space"/>
    <property type="evidence" value="ECO:0007669"/>
    <property type="project" value="UniProtKB-ARBA"/>
</dbReference>
<feature type="signal peptide" evidence="1">
    <location>
        <begin position="1"/>
        <end position="20"/>
    </location>
</feature>
<evidence type="ECO:0000313" key="3">
    <source>
        <dbReference type="EMBL" id="PRX98574.1"/>
    </source>
</evidence>
<dbReference type="AlphaFoldDB" id="A0A2T0Q442"/>
<dbReference type="Proteomes" id="UP000237846">
    <property type="component" value="Unassembled WGS sequence"/>
</dbReference>
<dbReference type="OrthoDB" id="5240629at2"/>
<dbReference type="SUPFAM" id="SSF53850">
    <property type="entry name" value="Periplasmic binding protein-like II"/>
    <property type="match status" value="1"/>
</dbReference>
<evidence type="ECO:0000313" key="4">
    <source>
        <dbReference type="Proteomes" id="UP000237846"/>
    </source>
</evidence>
<name>A0A2T0Q442_9ACTN</name>
<dbReference type="InterPro" id="IPR000914">
    <property type="entry name" value="SBP_5_dom"/>
</dbReference>
<accession>A0A2T0Q442</accession>
<dbReference type="EMBL" id="PVZC01000004">
    <property type="protein sequence ID" value="PRX98574.1"/>
    <property type="molecule type" value="Genomic_DNA"/>
</dbReference>
<dbReference type="InterPro" id="IPR030678">
    <property type="entry name" value="Peptide/Ni-bd"/>
</dbReference>
<keyword evidence="4" id="KW-1185">Reference proteome</keyword>
<dbReference type="InterPro" id="IPR039424">
    <property type="entry name" value="SBP_5"/>
</dbReference>
<reference evidence="3 4" key="1">
    <citation type="submission" date="2018-03" db="EMBL/GenBank/DDBJ databases">
        <title>Genomic Encyclopedia of Archaeal and Bacterial Type Strains, Phase II (KMG-II): from individual species to whole genera.</title>
        <authorList>
            <person name="Goeker M."/>
        </authorList>
    </citation>
    <scope>NUCLEOTIDE SEQUENCE [LARGE SCALE GENOMIC DNA]</scope>
    <source>
        <strain evidence="3 4">DSM 45601</strain>
    </source>
</reference>
<dbReference type="PROSITE" id="PS51257">
    <property type="entry name" value="PROKAR_LIPOPROTEIN"/>
    <property type="match status" value="1"/>
</dbReference>
<protein>
    <submittedName>
        <fullName evidence="3">Peptide/nickel transport system substrate-binding protein</fullName>
    </submittedName>
</protein>
<feature type="domain" description="Solute-binding protein family 5" evidence="2">
    <location>
        <begin position="101"/>
        <end position="499"/>
    </location>
</feature>
<gene>
    <name evidence="3" type="ORF">CLV72_104152</name>
</gene>
<proteinExistence type="predicted"/>
<dbReference type="GO" id="GO:0043190">
    <property type="term" value="C:ATP-binding cassette (ABC) transporter complex"/>
    <property type="evidence" value="ECO:0007669"/>
    <property type="project" value="InterPro"/>
</dbReference>
<dbReference type="CDD" id="cd08506">
    <property type="entry name" value="PBP2_clavulanate_OppA2"/>
    <property type="match status" value="1"/>
</dbReference>
<evidence type="ECO:0000256" key="1">
    <source>
        <dbReference type="SAM" id="SignalP"/>
    </source>
</evidence>
<dbReference type="PIRSF" id="PIRSF002741">
    <property type="entry name" value="MppA"/>
    <property type="match status" value="1"/>
</dbReference>
<dbReference type="Gene3D" id="3.10.105.10">
    <property type="entry name" value="Dipeptide-binding Protein, Domain 3"/>
    <property type="match status" value="1"/>
</dbReference>
<dbReference type="RefSeq" id="WP_106245825.1">
    <property type="nucleotide sequence ID" value="NZ_PVZC01000004.1"/>
</dbReference>
<dbReference type="PANTHER" id="PTHR30290">
    <property type="entry name" value="PERIPLASMIC BINDING COMPONENT OF ABC TRANSPORTER"/>
    <property type="match status" value="1"/>
</dbReference>
<evidence type="ECO:0000259" key="2">
    <source>
        <dbReference type="Pfam" id="PF00496"/>
    </source>
</evidence>
<dbReference type="Gene3D" id="3.40.190.10">
    <property type="entry name" value="Periplasmic binding protein-like II"/>
    <property type="match status" value="1"/>
</dbReference>
<comment type="caution">
    <text evidence="3">The sequence shown here is derived from an EMBL/GenBank/DDBJ whole genome shotgun (WGS) entry which is preliminary data.</text>
</comment>
<keyword evidence="1" id="KW-0732">Signal</keyword>